<comment type="caution">
    <text evidence="11">The sequence shown here is derived from an EMBL/GenBank/DDBJ whole genome shotgun (WGS) entry which is preliminary data.</text>
</comment>
<evidence type="ECO:0000256" key="6">
    <source>
        <dbReference type="ARBA" id="ARBA00023014"/>
    </source>
</evidence>
<sequence length="140" mass="13868">MSAPDAGELDRRTVVGLGIVAATGSLVGCATYGQTQPTRQSQPAAGEVLVAAADVPVGGGVILADRGVVVTQPATGDFHAFSSTCTHQGCTVAKVADGTIDCPCHGSRFDATTGAVVAGPAPRPLPSQAITVEGASIRRA</sequence>
<proteinExistence type="predicted"/>
<evidence type="ECO:0000256" key="2">
    <source>
        <dbReference type="ARBA" id="ARBA00015816"/>
    </source>
</evidence>
<dbReference type="CDD" id="cd03467">
    <property type="entry name" value="Rieske"/>
    <property type="match status" value="1"/>
</dbReference>
<dbReference type="Proteomes" id="UP001596302">
    <property type="component" value="Unassembled WGS sequence"/>
</dbReference>
<dbReference type="PANTHER" id="PTHR10134">
    <property type="entry name" value="CYTOCHROME B-C1 COMPLEX SUBUNIT RIESKE, MITOCHONDRIAL"/>
    <property type="match status" value="1"/>
</dbReference>
<keyword evidence="7" id="KW-1015">Disulfide bond</keyword>
<feature type="domain" description="Rieske" evidence="10">
    <location>
        <begin position="47"/>
        <end position="139"/>
    </location>
</feature>
<evidence type="ECO:0000256" key="8">
    <source>
        <dbReference type="ARBA" id="ARBA00029586"/>
    </source>
</evidence>
<dbReference type="SUPFAM" id="SSF50022">
    <property type="entry name" value="ISP domain"/>
    <property type="match status" value="1"/>
</dbReference>
<reference evidence="12" key="1">
    <citation type="journal article" date="2019" name="Int. J. Syst. Evol. Microbiol.">
        <title>The Global Catalogue of Microorganisms (GCM) 10K type strain sequencing project: providing services to taxonomists for standard genome sequencing and annotation.</title>
        <authorList>
            <consortium name="The Broad Institute Genomics Platform"/>
            <consortium name="The Broad Institute Genome Sequencing Center for Infectious Disease"/>
            <person name="Wu L."/>
            <person name="Ma J."/>
        </authorList>
    </citation>
    <scope>NUCLEOTIDE SEQUENCE [LARGE SCALE GENOMIC DNA]</scope>
    <source>
        <strain evidence="12">CCM 8391</strain>
    </source>
</reference>
<comment type="cofactor">
    <cofactor evidence="9">
        <name>[2Fe-2S] cluster</name>
        <dbReference type="ChEBI" id="CHEBI:190135"/>
    </cofactor>
</comment>
<evidence type="ECO:0000256" key="4">
    <source>
        <dbReference type="ARBA" id="ARBA00022723"/>
    </source>
</evidence>
<gene>
    <name evidence="11" type="ORF">ACFQE5_21440</name>
</gene>
<dbReference type="RefSeq" id="WP_379587599.1">
    <property type="nucleotide sequence ID" value="NZ_JBHSQW010000044.1"/>
</dbReference>
<evidence type="ECO:0000256" key="7">
    <source>
        <dbReference type="ARBA" id="ARBA00023157"/>
    </source>
</evidence>
<keyword evidence="4" id="KW-0479">Metal-binding</keyword>
<evidence type="ECO:0000313" key="11">
    <source>
        <dbReference type="EMBL" id="MFC5996775.1"/>
    </source>
</evidence>
<dbReference type="InterPro" id="IPR017941">
    <property type="entry name" value="Rieske_2Fe-2S"/>
</dbReference>
<keyword evidence="12" id="KW-1185">Reference proteome</keyword>
<name>A0ABW1J8D8_9PSEU</name>
<dbReference type="EMBL" id="JBHSQW010000044">
    <property type="protein sequence ID" value="MFC5996775.1"/>
    <property type="molecule type" value="Genomic_DNA"/>
</dbReference>
<keyword evidence="5" id="KW-0408">Iron</keyword>
<organism evidence="11 12">
    <name type="scientific">Pseudonocardia hispaniensis</name>
    <dbReference type="NCBI Taxonomy" id="904933"/>
    <lineage>
        <taxon>Bacteria</taxon>
        <taxon>Bacillati</taxon>
        <taxon>Actinomycetota</taxon>
        <taxon>Actinomycetes</taxon>
        <taxon>Pseudonocardiales</taxon>
        <taxon>Pseudonocardiaceae</taxon>
        <taxon>Pseudonocardia</taxon>
    </lineage>
</organism>
<dbReference type="InterPro" id="IPR014349">
    <property type="entry name" value="Rieske_Fe-S_prot"/>
</dbReference>
<evidence type="ECO:0000256" key="1">
    <source>
        <dbReference type="ARBA" id="ARBA00002494"/>
    </source>
</evidence>
<dbReference type="PROSITE" id="PS51296">
    <property type="entry name" value="RIESKE"/>
    <property type="match status" value="1"/>
</dbReference>
<dbReference type="InterPro" id="IPR005805">
    <property type="entry name" value="Rieske_Fe-S_prot_C"/>
</dbReference>
<evidence type="ECO:0000256" key="9">
    <source>
        <dbReference type="ARBA" id="ARBA00034078"/>
    </source>
</evidence>
<comment type="function">
    <text evidence="1">Iron-sulfur subunit of the cytochrome bc1 complex, an essential component of the respiratory electron transport chain required for ATP synthesis. The bc1 complex catalyzes the oxidation of menaquinol and the reduction of cytochrome c in the respiratory chain. The bc1 complex operates through a Q-cycle mechanism that couples electron transfer to generation of the proton gradient that drives ATP synthesis.</text>
</comment>
<evidence type="ECO:0000313" key="12">
    <source>
        <dbReference type="Proteomes" id="UP001596302"/>
    </source>
</evidence>
<dbReference type="Pfam" id="PF00355">
    <property type="entry name" value="Rieske"/>
    <property type="match status" value="1"/>
</dbReference>
<accession>A0ABW1J8D8</accession>
<dbReference type="PRINTS" id="PR00162">
    <property type="entry name" value="RIESKE"/>
</dbReference>
<evidence type="ECO:0000256" key="3">
    <source>
        <dbReference type="ARBA" id="ARBA00022714"/>
    </source>
</evidence>
<evidence type="ECO:0000259" key="10">
    <source>
        <dbReference type="PROSITE" id="PS51296"/>
    </source>
</evidence>
<keyword evidence="6" id="KW-0411">Iron-sulfur</keyword>
<evidence type="ECO:0000256" key="5">
    <source>
        <dbReference type="ARBA" id="ARBA00023004"/>
    </source>
</evidence>
<keyword evidence="3" id="KW-0001">2Fe-2S</keyword>
<dbReference type="Gene3D" id="2.102.10.10">
    <property type="entry name" value="Rieske [2Fe-2S] iron-sulphur domain"/>
    <property type="match status" value="1"/>
</dbReference>
<protein>
    <recommendedName>
        <fullName evidence="2">Cytochrome bc1 complex Rieske iron-sulfur subunit</fullName>
    </recommendedName>
    <alternativeName>
        <fullName evidence="8">Cytochrome bc1 reductase complex subunit QcrA</fullName>
    </alternativeName>
</protein>
<dbReference type="InterPro" id="IPR036922">
    <property type="entry name" value="Rieske_2Fe-2S_sf"/>
</dbReference>